<sequence length="101" mass="11489">MTVQKVHRGVLNYDSGQRGVLNYDPDLKPELSEVLKTYTFGQIPRKKSSSSKVGWMPSLPSICWLFNSTELGLQFRHSRLQSYSNYTVAPLLPLSLKEAEE</sequence>
<reference evidence="1 2" key="1">
    <citation type="submission" date="2021-06" db="EMBL/GenBank/DDBJ databases">
        <authorList>
            <person name="Palmer J.M."/>
        </authorList>
    </citation>
    <scope>NUCLEOTIDE SEQUENCE [LARGE SCALE GENOMIC DNA]</scope>
    <source>
        <strain evidence="2">if_2019</strain>
        <tissue evidence="1">Muscle</tissue>
    </source>
</reference>
<comment type="caution">
    <text evidence="1">The sequence shown here is derived from an EMBL/GenBank/DDBJ whole genome shotgun (WGS) entry which is preliminary data.</text>
</comment>
<evidence type="ECO:0000313" key="1">
    <source>
        <dbReference type="EMBL" id="MEQ2234883.1"/>
    </source>
</evidence>
<accession>A0ABV0TSK5</accession>
<protein>
    <submittedName>
        <fullName evidence="1">Uncharacterized protein</fullName>
    </submittedName>
</protein>
<evidence type="ECO:0000313" key="2">
    <source>
        <dbReference type="Proteomes" id="UP001482620"/>
    </source>
</evidence>
<name>A0ABV0TSK5_9TELE</name>
<proteinExistence type="predicted"/>
<gene>
    <name evidence="1" type="ORF">ILYODFUR_035957</name>
</gene>
<dbReference type="EMBL" id="JAHRIQ010041842">
    <property type="protein sequence ID" value="MEQ2234883.1"/>
    <property type="molecule type" value="Genomic_DNA"/>
</dbReference>
<organism evidence="1 2">
    <name type="scientific">Ilyodon furcidens</name>
    <name type="common">goldbreast splitfin</name>
    <dbReference type="NCBI Taxonomy" id="33524"/>
    <lineage>
        <taxon>Eukaryota</taxon>
        <taxon>Metazoa</taxon>
        <taxon>Chordata</taxon>
        <taxon>Craniata</taxon>
        <taxon>Vertebrata</taxon>
        <taxon>Euteleostomi</taxon>
        <taxon>Actinopterygii</taxon>
        <taxon>Neopterygii</taxon>
        <taxon>Teleostei</taxon>
        <taxon>Neoteleostei</taxon>
        <taxon>Acanthomorphata</taxon>
        <taxon>Ovalentaria</taxon>
        <taxon>Atherinomorphae</taxon>
        <taxon>Cyprinodontiformes</taxon>
        <taxon>Goodeidae</taxon>
        <taxon>Ilyodon</taxon>
    </lineage>
</organism>
<dbReference type="Proteomes" id="UP001482620">
    <property type="component" value="Unassembled WGS sequence"/>
</dbReference>
<keyword evidence="2" id="KW-1185">Reference proteome</keyword>